<dbReference type="GO" id="GO:0042952">
    <property type="term" value="P:beta-ketoadipate pathway"/>
    <property type="evidence" value="ECO:0007669"/>
    <property type="project" value="UniProtKB-UniPathway"/>
</dbReference>
<sequence length="307" mass="34373">MERKQIEQLAEKFIKGKIDYPEKVNPRVQEITLRLLTDLMQAINDLHITADEYWAGVEYFADLGKEAGLLSPGLGLDHFMDLMIEEDLQAAGLDGGTVRTIEGPLYVAGAPVEKGFARLDDGTDLENGTVLFMQGTVYDEAGKPIPNAQVEVWHANSLGNYSFFDESQSEFNLRRTIITDENGNYGFRSIVPLGYSVPDDGMVKKLLDALGRHGHRPAHIHFFASAEGYRKVTTQINIDGDEYLWDDFAFASREGLVPEVKMVDDAAQLKEKGLDKAYASIDFDFHLVKDIDKPVQGSEVERRRAQL</sequence>
<dbReference type="InterPro" id="IPR007535">
    <property type="entry name" value="Catechol_dOase_N"/>
</dbReference>
<dbReference type="GO" id="GO:0019614">
    <property type="term" value="P:catechol-containing compound catabolic process"/>
    <property type="evidence" value="ECO:0007669"/>
    <property type="project" value="InterPro"/>
</dbReference>
<dbReference type="AlphaFoldDB" id="A0A1R4GXS5"/>
<dbReference type="GO" id="GO:0018576">
    <property type="term" value="F:catechol 1,2-dioxygenase activity"/>
    <property type="evidence" value="ECO:0007669"/>
    <property type="project" value="UniProtKB-EC"/>
</dbReference>
<evidence type="ECO:0000256" key="3">
    <source>
        <dbReference type="ARBA" id="ARBA00004957"/>
    </source>
</evidence>
<comment type="pathway">
    <text evidence="3">Aromatic compound metabolism; beta-ketoadipate pathway; 5-oxo-4,5-dihydro-2-furylacetate from catechol: step 1/3.</text>
</comment>
<dbReference type="PANTHER" id="PTHR33711">
    <property type="entry name" value="DIOXYGENASE, PUTATIVE (AFU_ORTHOLOGUE AFUA_2G02910)-RELATED"/>
    <property type="match status" value="1"/>
</dbReference>
<keyword evidence="13" id="KW-1185">Reference proteome</keyword>
<dbReference type="Pfam" id="PF00775">
    <property type="entry name" value="Dioxygenase_C"/>
    <property type="match status" value="1"/>
</dbReference>
<evidence type="ECO:0000256" key="7">
    <source>
        <dbReference type="ARBA" id="ARBA00022797"/>
    </source>
</evidence>
<keyword evidence="7" id="KW-0058">Aromatic hydrocarbons catabolism</keyword>
<keyword evidence="9 12" id="KW-0560">Oxidoreductase</keyword>
<dbReference type="NCBIfam" id="TIGR02439">
    <property type="entry name" value="catechol_proteo"/>
    <property type="match status" value="1"/>
</dbReference>
<reference evidence="12 13" key="1">
    <citation type="submission" date="2017-02" db="EMBL/GenBank/DDBJ databases">
        <authorList>
            <person name="Peterson S.W."/>
        </authorList>
    </citation>
    <scope>NUCLEOTIDE SEQUENCE [LARGE SCALE GENOMIC DNA]</scope>
    <source>
        <strain evidence="12">Psychrobacter_piechaudii</strain>
    </source>
</reference>
<evidence type="ECO:0000256" key="8">
    <source>
        <dbReference type="ARBA" id="ARBA00022964"/>
    </source>
</evidence>
<dbReference type="OrthoDB" id="9800887at2"/>
<dbReference type="PANTHER" id="PTHR33711:SF7">
    <property type="entry name" value="INTRADIOL RING-CLEAVAGE DIOXYGENASES DOMAIN-CONTAINING PROTEIN-RELATED"/>
    <property type="match status" value="1"/>
</dbReference>
<dbReference type="PROSITE" id="PS00083">
    <property type="entry name" value="INTRADIOL_DIOXYGENAS"/>
    <property type="match status" value="1"/>
</dbReference>
<evidence type="ECO:0000256" key="6">
    <source>
        <dbReference type="ARBA" id="ARBA00022723"/>
    </source>
</evidence>
<evidence type="ECO:0000256" key="1">
    <source>
        <dbReference type="ARBA" id="ARBA00001312"/>
    </source>
</evidence>
<dbReference type="RefSeq" id="WP_077451923.1">
    <property type="nucleotide sequence ID" value="NZ_FUGE01000238.1"/>
</dbReference>
<organism evidence="12 13">
    <name type="scientific">Psychrobacter piechaudii</name>
    <dbReference type="NCBI Taxonomy" id="1945521"/>
    <lineage>
        <taxon>Bacteria</taxon>
        <taxon>Pseudomonadati</taxon>
        <taxon>Pseudomonadota</taxon>
        <taxon>Gammaproteobacteria</taxon>
        <taxon>Moraxellales</taxon>
        <taxon>Moraxellaceae</taxon>
        <taxon>Psychrobacter</taxon>
    </lineage>
</organism>
<dbReference type="InterPro" id="IPR050770">
    <property type="entry name" value="Intradiol_RC_Dioxygenase"/>
</dbReference>
<dbReference type="EMBL" id="FUGE01000238">
    <property type="protein sequence ID" value="SJM73006.1"/>
    <property type="molecule type" value="Genomic_DNA"/>
</dbReference>
<dbReference type="EC" id="1.13.11.1" evidence="5"/>
<accession>A0A1R4GXS5</accession>
<dbReference type="CDD" id="cd03460">
    <property type="entry name" value="1_2-CTD"/>
    <property type="match status" value="1"/>
</dbReference>
<dbReference type="InterPro" id="IPR015889">
    <property type="entry name" value="Intradiol_dOase_core"/>
</dbReference>
<evidence type="ECO:0000259" key="11">
    <source>
        <dbReference type="PROSITE" id="PS00083"/>
    </source>
</evidence>
<name>A0A1R4GXS5_9GAMM</name>
<evidence type="ECO:0000256" key="4">
    <source>
        <dbReference type="ARBA" id="ARBA00007825"/>
    </source>
</evidence>
<dbReference type="Gene3D" id="2.60.130.10">
    <property type="entry name" value="Aromatic compound dioxygenase"/>
    <property type="match status" value="1"/>
</dbReference>
<protein>
    <recommendedName>
        <fullName evidence="5">catechol 1,2-dioxygenase</fullName>
        <ecNumber evidence="5">1.13.11.1</ecNumber>
    </recommendedName>
</protein>
<comment type="catalytic activity">
    <reaction evidence="1">
        <text>catechol + O2 = cis,cis-muconate + 2 H(+)</text>
        <dbReference type="Rhea" id="RHEA:23852"/>
        <dbReference type="ChEBI" id="CHEBI:15378"/>
        <dbReference type="ChEBI" id="CHEBI:15379"/>
        <dbReference type="ChEBI" id="CHEBI:18135"/>
        <dbReference type="ChEBI" id="CHEBI:32379"/>
        <dbReference type="EC" id="1.13.11.1"/>
    </reaction>
</comment>
<feature type="domain" description="Intradiol ring-cleavage dioxygenases" evidence="11">
    <location>
        <begin position="133"/>
        <end position="161"/>
    </location>
</feature>
<comment type="cofactor">
    <cofactor evidence="2">
        <name>Fe(3+)</name>
        <dbReference type="ChEBI" id="CHEBI:29034"/>
    </cofactor>
</comment>
<evidence type="ECO:0000313" key="13">
    <source>
        <dbReference type="Proteomes" id="UP000188357"/>
    </source>
</evidence>
<evidence type="ECO:0000313" key="12">
    <source>
        <dbReference type="EMBL" id="SJM73006.1"/>
    </source>
</evidence>
<keyword evidence="6" id="KW-0479">Metal-binding</keyword>
<dbReference type="SUPFAM" id="SSF49482">
    <property type="entry name" value="Aromatic compound dioxygenase"/>
    <property type="match status" value="1"/>
</dbReference>
<evidence type="ECO:0000256" key="9">
    <source>
        <dbReference type="ARBA" id="ARBA00023002"/>
    </source>
</evidence>
<dbReference type="GO" id="GO:0008199">
    <property type="term" value="F:ferric iron binding"/>
    <property type="evidence" value="ECO:0007669"/>
    <property type="project" value="InterPro"/>
</dbReference>
<dbReference type="InterPro" id="IPR012801">
    <property type="entry name" value="Cchol_dOase_prob"/>
</dbReference>
<proteinExistence type="inferred from homology"/>
<dbReference type="UniPathway" id="UPA00157">
    <property type="reaction ID" value="UER00258"/>
</dbReference>
<evidence type="ECO:0000256" key="10">
    <source>
        <dbReference type="ARBA" id="ARBA00023004"/>
    </source>
</evidence>
<gene>
    <name evidence="12" type="primary">catA2</name>
    <name evidence="12" type="ORF">A1232T_02207</name>
</gene>
<dbReference type="STRING" id="1945521.A1232T_02207"/>
<keyword evidence="8 12" id="KW-0223">Dioxygenase</keyword>
<keyword evidence="10" id="KW-0408">Iron</keyword>
<comment type="similarity">
    <text evidence="4">Belongs to the intradiol ring-cleavage dioxygenase family.</text>
</comment>
<evidence type="ECO:0000256" key="2">
    <source>
        <dbReference type="ARBA" id="ARBA00001965"/>
    </source>
</evidence>
<evidence type="ECO:0000256" key="5">
    <source>
        <dbReference type="ARBA" id="ARBA00013118"/>
    </source>
</evidence>
<dbReference type="Proteomes" id="UP000188357">
    <property type="component" value="Unassembled WGS sequence"/>
</dbReference>
<dbReference type="InterPro" id="IPR000627">
    <property type="entry name" value="Intradiol_dOase_C"/>
</dbReference>
<dbReference type="Pfam" id="PF04444">
    <property type="entry name" value="Dioxygenase_N"/>
    <property type="match status" value="1"/>
</dbReference>